<accession>A0ACC6IJ76</accession>
<comment type="caution">
    <text evidence="1">The sequence shown here is derived from an EMBL/GenBank/DDBJ whole genome shotgun (WGS) entry which is preliminary data.</text>
</comment>
<protein>
    <submittedName>
        <fullName evidence="1">Uncharacterized protein</fullName>
    </submittedName>
</protein>
<sequence>MKSTVKSTVKNTPKSTPKNTARIAVAALAATASLGVAGATTSPAQAGAACDASWAANYAACGGAANHVSGIAFRITTQWPSSATYLSPSASVGNQVVVGGGSTLGGPGGGGTDVDGYLIRERCQGQISIGANGTRTWQGPGWRKISDGQVVHLWAHRCEA</sequence>
<evidence type="ECO:0000313" key="2">
    <source>
        <dbReference type="Proteomes" id="UP001261666"/>
    </source>
</evidence>
<dbReference type="Proteomes" id="UP001261666">
    <property type="component" value="Unassembled WGS sequence"/>
</dbReference>
<proteinExistence type="predicted"/>
<gene>
    <name evidence="1" type="ORF">QE364_002530</name>
</gene>
<reference evidence="1" key="1">
    <citation type="submission" date="2023-08" db="EMBL/GenBank/DDBJ databases">
        <title>Functional and genomic diversity of the sorghum phyllosphere microbiome.</title>
        <authorList>
            <person name="Shade A."/>
        </authorList>
    </citation>
    <scope>NUCLEOTIDE SEQUENCE</scope>
    <source>
        <strain evidence="1">SORGH_AS_0885</strain>
    </source>
</reference>
<keyword evidence="2" id="KW-1185">Reference proteome</keyword>
<evidence type="ECO:0000313" key="1">
    <source>
        <dbReference type="EMBL" id="MDR6210815.1"/>
    </source>
</evidence>
<dbReference type="EMBL" id="JAVIZJ010000006">
    <property type="protein sequence ID" value="MDR6210815.1"/>
    <property type="molecule type" value="Genomic_DNA"/>
</dbReference>
<organism evidence="1 2">
    <name type="scientific">Nocardioides zeae</name>
    <dbReference type="NCBI Taxonomy" id="1457234"/>
    <lineage>
        <taxon>Bacteria</taxon>
        <taxon>Bacillati</taxon>
        <taxon>Actinomycetota</taxon>
        <taxon>Actinomycetes</taxon>
        <taxon>Propionibacteriales</taxon>
        <taxon>Nocardioidaceae</taxon>
        <taxon>Nocardioides</taxon>
    </lineage>
</organism>
<name>A0ACC6IJ76_9ACTN</name>